<feature type="non-terminal residue" evidence="2">
    <location>
        <position position="97"/>
    </location>
</feature>
<organism evidence="2 3">
    <name type="scientific">Opisthorchis viverrini</name>
    <name type="common">Southeast Asian liver fluke</name>
    <dbReference type="NCBI Taxonomy" id="6198"/>
    <lineage>
        <taxon>Eukaryota</taxon>
        <taxon>Metazoa</taxon>
        <taxon>Spiralia</taxon>
        <taxon>Lophotrochozoa</taxon>
        <taxon>Platyhelminthes</taxon>
        <taxon>Trematoda</taxon>
        <taxon>Digenea</taxon>
        <taxon>Opisthorchiida</taxon>
        <taxon>Opisthorchiata</taxon>
        <taxon>Opisthorchiidae</taxon>
        <taxon>Opisthorchis</taxon>
    </lineage>
</organism>
<gene>
    <name evidence="2" type="ORF">T265_14852</name>
</gene>
<keyword evidence="3" id="KW-1185">Reference proteome</keyword>
<dbReference type="KEGG" id="ovi:T265_14852"/>
<dbReference type="PROSITE" id="PS51767">
    <property type="entry name" value="PEPTIDASE_A1"/>
    <property type="match status" value="1"/>
</dbReference>
<dbReference type="InterPro" id="IPR021109">
    <property type="entry name" value="Peptidase_aspartic_dom_sf"/>
</dbReference>
<evidence type="ECO:0000313" key="2">
    <source>
        <dbReference type="EMBL" id="KER22479.1"/>
    </source>
</evidence>
<evidence type="ECO:0000259" key="1">
    <source>
        <dbReference type="PROSITE" id="PS51767"/>
    </source>
</evidence>
<dbReference type="CTD" id="20329018"/>
<dbReference type="OrthoDB" id="6614841at2759"/>
<reference evidence="2 3" key="1">
    <citation type="submission" date="2013-11" db="EMBL/GenBank/DDBJ databases">
        <title>Opisthorchis viverrini - life in the bile duct.</title>
        <authorList>
            <person name="Young N.D."/>
            <person name="Nagarajan N."/>
            <person name="Lin S.J."/>
            <person name="Korhonen P.K."/>
            <person name="Jex A.R."/>
            <person name="Hall R.S."/>
            <person name="Safavi-Hemami H."/>
            <person name="Kaewkong W."/>
            <person name="Bertrand D."/>
            <person name="Gao S."/>
            <person name="Seet Q."/>
            <person name="Wongkham S."/>
            <person name="Teh B.T."/>
            <person name="Wongkham C."/>
            <person name="Intapan P.M."/>
            <person name="Maleewong W."/>
            <person name="Yang X."/>
            <person name="Hu M."/>
            <person name="Wang Z."/>
            <person name="Hofmann A."/>
            <person name="Sternberg P.W."/>
            <person name="Tan P."/>
            <person name="Wang J."/>
            <person name="Gasser R.B."/>
        </authorList>
    </citation>
    <scope>NUCLEOTIDE SEQUENCE [LARGE SCALE GENOMIC DNA]</scope>
</reference>
<dbReference type="Pfam" id="PF00026">
    <property type="entry name" value="Asp"/>
    <property type="match status" value="1"/>
</dbReference>
<dbReference type="RefSeq" id="XP_009173793.1">
    <property type="nucleotide sequence ID" value="XM_009175529.1"/>
</dbReference>
<name>A0A075A4Y1_OPIVI</name>
<dbReference type="InterPro" id="IPR033121">
    <property type="entry name" value="PEPTIDASE_A1"/>
</dbReference>
<feature type="domain" description="Peptidase A1" evidence="1">
    <location>
        <begin position="1"/>
        <end position="97"/>
    </location>
</feature>
<dbReference type="Gene3D" id="2.40.70.10">
    <property type="entry name" value="Acid Proteases"/>
    <property type="match status" value="1"/>
</dbReference>
<dbReference type="Proteomes" id="UP000054324">
    <property type="component" value="Unassembled WGS sequence"/>
</dbReference>
<accession>A0A075A4Y1</accession>
<protein>
    <recommendedName>
        <fullName evidence="1">Peptidase A1 domain-containing protein</fullName>
    </recommendedName>
</protein>
<dbReference type="GeneID" id="20329018"/>
<sequence length="97" mass="10610">MAQASSLLVGRDIFYQRYGAGNVGGIKATVHMNFGGMLIGNVPLGLVMAGDENVYNNPFDGIIGLGRRSINPQNTNPLFHSLNQQGLMSRKFGFYFR</sequence>
<evidence type="ECO:0000313" key="3">
    <source>
        <dbReference type="Proteomes" id="UP000054324"/>
    </source>
</evidence>
<dbReference type="AlphaFoldDB" id="A0A075A4Y1"/>
<dbReference type="SUPFAM" id="SSF50630">
    <property type="entry name" value="Acid proteases"/>
    <property type="match status" value="1"/>
</dbReference>
<proteinExistence type="predicted"/>
<dbReference type="EMBL" id="KL596897">
    <property type="protein sequence ID" value="KER22479.1"/>
    <property type="molecule type" value="Genomic_DNA"/>
</dbReference>